<evidence type="ECO:0000313" key="2">
    <source>
        <dbReference type="Proteomes" id="UP000430692"/>
    </source>
</evidence>
<dbReference type="AlphaFoldDB" id="A0A6I4VZH7"/>
<dbReference type="EMBL" id="WUUL01000005">
    <property type="protein sequence ID" value="MXQ53854.1"/>
    <property type="molecule type" value="Genomic_DNA"/>
</dbReference>
<protein>
    <submittedName>
        <fullName evidence="1">Uncharacterized protein</fullName>
    </submittedName>
</protein>
<accession>A0A6I4VZH7</accession>
<dbReference type="Proteomes" id="UP000430692">
    <property type="component" value="Unassembled WGS sequence"/>
</dbReference>
<dbReference type="RefSeq" id="WP_160801213.1">
    <property type="nucleotide sequence ID" value="NZ_WUUL01000005.1"/>
</dbReference>
<sequence length="57" mass="5816">MSKKEKAKKVLRKAVEGTAKPIAVCVGIACVTDGSLVGCACATAAGYVIGKAHNLRK</sequence>
<organism evidence="1 2">
    <name type="scientific">Shimazuella alba</name>
    <dbReference type="NCBI Taxonomy" id="2690964"/>
    <lineage>
        <taxon>Bacteria</taxon>
        <taxon>Bacillati</taxon>
        <taxon>Bacillota</taxon>
        <taxon>Bacilli</taxon>
        <taxon>Bacillales</taxon>
        <taxon>Thermoactinomycetaceae</taxon>
        <taxon>Shimazuella</taxon>
    </lineage>
</organism>
<name>A0A6I4VZH7_9BACL</name>
<keyword evidence="2" id="KW-1185">Reference proteome</keyword>
<gene>
    <name evidence="1" type="ORF">GSM42_09010</name>
</gene>
<evidence type="ECO:0000313" key="1">
    <source>
        <dbReference type="EMBL" id="MXQ53854.1"/>
    </source>
</evidence>
<comment type="caution">
    <text evidence="1">The sequence shown here is derived from an EMBL/GenBank/DDBJ whole genome shotgun (WGS) entry which is preliminary data.</text>
</comment>
<proteinExistence type="predicted"/>
<reference evidence="1 2" key="1">
    <citation type="submission" date="2019-12" db="EMBL/GenBank/DDBJ databases">
        <title>Whole-genome analyses of novel actinobacteria.</title>
        <authorList>
            <person name="Sahin N."/>
            <person name="Saygin H."/>
        </authorList>
    </citation>
    <scope>NUCLEOTIDE SEQUENCE [LARGE SCALE GENOMIC DNA]</scope>
    <source>
        <strain evidence="1 2">KC615</strain>
    </source>
</reference>